<gene>
    <name evidence="1" type="ORF">E6W39_14720</name>
</gene>
<dbReference type="Proteomes" id="UP000319103">
    <property type="component" value="Unassembled WGS sequence"/>
</dbReference>
<dbReference type="Pfam" id="PF16868">
    <property type="entry name" value="NMT1_3"/>
    <property type="match status" value="1"/>
</dbReference>
<dbReference type="EMBL" id="VIGB01000003">
    <property type="protein sequence ID" value="TQF03261.1"/>
    <property type="molecule type" value="Genomic_DNA"/>
</dbReference>
<organism evidence="1 2">
    <name type="scientific">Kitasatospora acidiphila</name>
    <dbReference type="NCBI Taxonomy" id="2567942"/>
    <lineage>
        <taxon>Bacteria</taxon>
        <taxon>Bacillati</taxon>
        <taxon>Actinomycetota</taxon>
        <taxon>Actinomycetes</taxon>
        <taxon>Kitasatosporales</taxon>
        <taxon>Streptomycetaceae</taxon>
        <taxon>Kitasatospora</taxon>
    </lineage>
</organism>
<evidence type="ECO:0000313" key="2">
    <source>
        <dbReference type="Proteomes" id="UP000319103"/>
    </source>
</evidence>
<comment type="caution">
    <text evidence="1">The sequence shown here is derived from an EMBL/GenBank/DDBJ whole genome shotgun (WGS) entry which is preliminary data.</text>
</comment>
<dbReference type="InterPro" id="IPR011852">
    <property type="entry name" value="TRAP_TAXI"/>
</dbReference>
<evidence type="ECO:0000313" key="1">
    <source>
        <dbReference type="EMBL" id="TQF03261.1"/>
    </source>
</evidence>
<dbReference type="Gene3D" id="3.40.190.10">
    <property type="entry name" value="Periplasmic binding protein-like II"/>
    <property type="match status" value="2"/>
</dbReference>
<keyword evidence="2" id="KW-1185">Reference proteome</keyword>
<dbReference type="PANTHER" id="PTHR42941:SF1">
    <property type="entry name" value="SLL1037 PROTEIN"/>
    <property type="match status" value="1"/>
</dbReference>
<accession>A0A540W2L6</accession>
<sequence>MTWSRARRCWPLLAALLLVVGSLTGWWLGGTGAGGYPRGVQGFATGVPAGVYSQYGAMLKGYVQSAMPGVQVRLDDSQGSLDNLDRVVSGQDAFAFATADAATQYHNPGWQRLRAVARLYDDYLQLVVPADSPVQRVADLKGMKVGVGQPLSGVNLVTKQLLTVAGIDPATGITPYQLEVGAAAKELAGHQLDAFFWSGGLPTGALTQLSSTFPIRIVPLGDLANALHDHYPDSAAYRTSVLPASVYGRNQAVLTLAVPNLLITRDDVSPGLVEGLTRSVIASRDVIGSAVHSAQLVDLGTAVYTEPLPLHQGAEAYYRSVKP</sequence>
<dbReference type="PANTHER" id="PTHR42941">
    <property type="entry name" value="SLL1037 PROTEIN"/>
    <property type="match status" value="1"/>
</dbReference>
<protein>
    <submittedName>
        <fullName evidence="1">TAXI family TRAP transporter solute-binding subunit</fullName>
    </submittedName>
</protein>
<dbReference type="AlphaFoldDB" id="A0A540W2L6"/>
<reference evidence="1 2" key="1">
    <citation type="submission" date="2019-06" db="EMBL/GenBank/DDBJ databases">
        <title>Description of Kitasatospora acidophila sp. nov. isolated from pine grove soil, and reclassification of Streptomyces novaecaesareae to Kitasatospora novaeceasareae comb. nov.</title>
        <authorList>
            <person name="Kim M.J."/>
        </authorList>
    </citation>
    <scope>NUCLEOTIDE SEQUENCE [LARGE SCALE GENOMIC DNA]</scope>
    <source>
        <strain evidence="1 2">MMS16-CNU292</strain>
    </source>
</reference>
<dbReference type="OrthoDB" id="5582316at2"/>
<proteinExistence type="predicted"/>
<name>A0A540W2L6_9ACTN</name>
<dbReference type="RefSeq" id="WP_141633928.1">
    <property type="nucleotide sequence ID" value="NZ_VIGB01000003.1"/>
</dbReference>
<dbReference type="NCBIfam" id="TIGR02122">
    <property type="entry name" value="TRAP_TAXI"/>
    <property type="match status" value="1"/>
</dbReference>
<dbReference type="SUPFAM" id="SSF53850">
    <property type="entry name" value="Periplasmic binding protein-like II"/>
    <property type="match status" value="1"/>
</dbReference>